<gene>
    <name evidence="1" type="ORF">U0070_007177</name>
</gene>
<protein>
    <submittedName>
        <fullName evidence="1">Uncharacterized protein</fullName>
    </submittedName>
</protein>
<comment type="caution">
    <text evidence="1">The sequence shown here is derived from an EMBL/GenBank/DDBJ whole genome shotgun (WGS) entry which is preliminary data.</text>
</comment>
<organism evidence="1 2">
    <name type="scientific">Myodes glareolus</name>
    <name type="common">Bank vole</name>
    <name type="synonym">Clethrionomys glareolus</name>
    <dbReference type="NCBI Taxonomy" id="447135"/>
    <lineage>
        <taxon>Eukaryota</taxon>
        <taxon>Metazoa</taxon>
        <taxon>Chordata</taxon>
        <taxon>Craniata</taxon>
        <taxon>Vertebrata</taxon>
        <taxon>Euteleostomi</taxon>
        <taxon>Mammalia</taxon>
        <taxon>Eutheria</taxon>
        <taxon>Euarchontoglires</taxon>
        <taxon>Glires</taxon>
        <taxon>Rodentia</taxon>
        <taxon>Myomorpha</taxon>
        <taxon>Muroidea</taxon>
        <taxon>Cricetidae</taxon>
        <taxon>Arvicolinae</taxon>
        <taxon>Myodes</taxon>
    </lineage>
</organism>
<accession>A0AAW0HIX9</accession>
<evidence type="ECO:0000313" key="1">
    <source>
        <dbReference type="EMBL" id="KAK7802734.1"/>
    </source>
</evidence>
<reference evidence="1 2" key="1">
    <citation type="journal article" date="2023" name="bioRxiv">
        <title>Conserved and derived expression patterns and positive selection on dental genes reveal complex evolutionary context of ever-growing rodent molars.</title>
        <authorList>
            <person name="Calamari Z.T."/>
            <person name="Song A."/>
            <person name="Cohen E."/>
            <person name="Akter M."/>
            <person name="Roy R.D."/>
            <person name="Hallikas O."/>
            <person name="Christensen M.M."/>
            <person name="Li P."/>
            <person name="Marangoni P."/>
            <person name="Jernvall J."/>
            <person name="Klein O.D."/>
        </authorList>
    </citation>
    <scope>NUCLEOTIDE SEQUENCE [LARGE SCALE GENOMIC DNA]</scope>
    <source>
        <strain evidence="1">V071</strain>
    </source>
</reference>
<evidence type="ECO:0000313" key="2">
    <source>
        <dbReference type="Proteomes" id="UP001488838"/>
    </source>
</evidence>
<dbReference type="EMBL" id="JBBHLL010000448">
    <property type="protein sequence ID" value="KAK7802734.1"/>
    <property type="molecule type" value="Genomic_DNA"/>
</dbReference>
<name>A0AAW0HIX9_MYOGA</name>
<dbReference type="AlphaFoldDB" id="A0AAW0HIX9"/>
<sequence>MRNPGQGATGPPGMPGRVLMLSVGTDDKECFSGLFQRTDAISSQASVWWSVVRWLRKKELPFRGEQLGLTPFG</sequence>
<proteinExistence type="predicted"/>
<dbReference type="Proteomes" id="UP001488838">
    <property type="component" value="Unassembled WGS sequence"/>
</dbReference>
<keyword evidence="2" id="KW-1185">Reference proteome</keyword>